<evidence type="ECO:0000313" key="8">
    <source>
        <dbReference type="Proteomes" id="UP000677016"/>
    </source>
</evidence>
<gene>
    <name evidence="7" type="ORF">KC207_01950</name>
</gene>
<evidence type="ECO:0000256" key="1">
    <source>
        <dbReference type="ARBA" id="ARBA00010641"/>
    </source>
</evidence>
<dbReference type="AlphaFoldDB" id="A0A941HZB7"/>
<dbReference type="Gene3D" id="1.10.1740.10">
    <property type="match status" value="1"/>
</dbReference>
<evidence type="ECO:0000259" key="6">
    <source>
        <dbReference type="Pfam" id="PF08281"/>
    </source>
</evidence>
<comment type="caution">
    <text evidence="7">The sequence shown here is derived from an EMBL/GenBank/DDBJ whole genome shotgun (WGS) entry which is preliminary data.</text>
</comment>
<dbReference type="GO" id="GO:0006352">
    <property type="term" value="P:DNA-templated transcription initiation"/>
    <property type="evidence" value="ECO:0007669"/>
    <property type="project" value="InterPro"/>
</dbReference>
<feature type="domain" description="RNA polymerase sigma factor 70 region 4 type 2" evidence="6">
    <location>
        <begin position="124"/>
        <end position="176"/>
    </location>
</feature>
<dbReference type="InterPro" id="IPR013249">
    <property type="entry name" value="RNA_pol_sigma70_r4_t2"/>
</dbReference>
<dbReference type="PANTHER" id="PTHR43133:SF62">
    <property type="entry name" value="RNA POLYMERASE SIGMA FACTOR SIGZ"/>
    <property type="match status" value="1"/>
</dbReference>
<dbReference type="Pfam" id="PF04542">
    <property type="entry name" value="Sigma70_r2"/>
    <property type="match status" value="1"/>
</dbReference>
<dbReference type="NCBIfam" id="TIGR02937">
    <property type="entry name" value="sigma70-ECF"/>
    <property type="match status" value="1"/>
</dbReference>
<evidence type="ECO:0000256" key="4">
    <source>
        <dbReference type="ARBA" id="ARBA00023163"/>
    </source>
</evidence>
<name>A0A941HZB7_9MICO</name>
<keyword evidence="8" id="KW-1185">Reference proteome</keyword>
<evidence type="ECO:0000313" key="7">
    <source>
        <dbReference type="EMBL" id="MBR7742056.1"/>
    </source>
</evidence>
<dbReference type="GO" id="GO:0003677">
    <property type="term" value="F:DNA binding"/>
    <property type="evidence" value="ECO:0007669"/>
    <property type="project" value="InterPro"/>
</dbReference>
<dbReference type="EMBL" id="JAGSNF010000002">
    <property type="protein sequence ID" value="MBR7742056.1"/>
    <property type="molecule type" value="Genomic_DNA"/>
</dbReference>
<accession>A0A941HZB7</accession>
<dbReference type="InterPro" id="IPR036388">
    <property type="entry name" value="WH-like_DNA-bd_sf"/>
</dbReference>
<reference evidence="7" key="1">
    <citation type="submission" date="2021-04" db="EMBL/GenBank/DDBJ databases">
        <title>Phycicoccus avicenniae sp. nov., a novel endophytic actinomycetes isolated from branch of Avicennia mariana.</title>
        <authorList>
            <person name="Tuo L."/>
        </authorList>
    </citation>
    <scope>NUCLEOTIDE SEQUENCE</scope>
    <source>
        <strain evidence="7">BSK3Z-2</strain>
    </source>
</reference>
<dbReference type="Proteomes" id="UP000677016">
    <property type="component" value="Unassembled WGS sequence"/>
</dbReference>
<dbReference type="SUPFAM" id="SSF88659">
    <property type="entry name" value="Sigma3 and sigma4 domains of RNA polymerase sigma factors"/>
    <property type="match status" value="1"/>
</dbReference>
<proteinExistence type="inferred from homology"/>
<evidence type="ECO:0000256" key="3">
    <source>
        <dbReference type="ARBA" id="ARBA00023082"/>
    </source>
</evidence>
<dbReference type="SUPFAM" id="SSF88946">
    <property type="entry name" value="Sigma2 domain of RNA polymerase sigma factors"/>
    <property type="match status" value="1"/>
</dbReference>
<evidence type="ECO:0000259" key="5">
    <source>
        <dbReference type="Pfam" id="PF04542"/>
    </source>
</evidence>
<evidence type="ECO:0000256" key="2">
    <source>
        <dbReference type="ARBA" id="ARBA00023015"/>
    </source>
</evidence>
<dbReference type="GO" id="GO:0016987">
    <property type="term" value="F:sigma factor activity"/>
    <property type="evidence" value="ECO:0007669"/>
    <property type="project" value="UniProtKB-KW"/>
</dbReference>
<dbReference type="Pfam" id="PF08281">
    <property type="entry name" value="Sigma70_r4_2"/>
    <property type="match status" value="1"/>
</dbReference>
<sequence>MVRDSPDDPDDLAVRLRAGDRGALEEAYTRWSGLVHTLALRSLGDHHDAEDVTQQVFVAAWRGRHTLDPDRGSVPGWLVGITRHRVADVHAARARAARDADAVAAQDPGRAGPPPVDDRLAARLLLADALEHLGEPRASAIRLAVVDELTHEEVARRLDLPLGTVKSHIRRGLAALRTHLEEVTRDDA</sequence>
<dbReference type="InterPro" id="IPR013324">
    <property type="entry name" value="RNA_pol_sigma_r3/r4-like"/>
</dbReference>
<dbReference type="PANTHER" id="PTHR43133">
    <property type="entry name" value="RNA POLYMERASE ECF-TYPE SIGMA FACTO"/>
    <property type="match status" value="1"/>
</dbReference>
<organism evidence="7 8">
    <name type="scientific">Phycicoccus avicenniae</name>
    <dbReference type="NCBI Taxonomy" id="2828860"/>
    <lineage>
        <taxon>Bacteria</taxon>
        <taxon>Bacillati</taxon>
        <taxon>Actinomycetota</taxon>
        <taxon>Actinomycetes</taxon>
        <taxon>Micrococcales</taxon>
        <taxon>Intrasporangiaceae</taxon>
        <taxon>Phycicoccus</taxon>
    </lineage>
</organism>
<feature type="domain" description="RNA polymerase sigma-70 region 2" evidence="5">
    <location>
        <begin position="28"/>
        <end position="95"/>
    </location>
</feature>
<keyword evidence="3" id="KW-0731">Sigma factor</keyword>
<dbReference type="Gene3D" id="1.10.10.10">
    <property type="entry name" value="Winged helix-like DNA-binding domain superfamily/Winged helix DNA-binding domain"/>
    <property type="match status" value="1"/>
</dbReference>
<dbReference type="InterPro" id="IPR007627">
    <property type="entry name" value="RNA_pol_sigma70_r2"/>
</dbReference>
<comment type="similarity">
    <text evidence="1">Belongs to the sigma-70 factor family. ECF subfamily.</text>
</comment>
<keyword evidence="4" id="KW-0804">Transcription</keyword>
<dbReference type="InterPro" id="IPR013325">
    <property type="entry name" value="RNA_pol_sigma_r2"/>
</dbReference>
<keyword evidence="2" id="KW-0805">Transcription regulation</keyword>
<protein>
    <submittedName>
        <fullName evidence="7">Sigma-70 family RNA polymerase sigma factor</fullName>
    </submittedName>
</protein>
<dbReference type="InterPro" id="IPR014284">
    <property type="entry name" value="RNA_pol_sigma-70_dom"/>
</dbReference>
<dbReference type="InterPro" id="IPR039425">
    <property type="entry name" value="RNA_pol_sigma-70-like"/>
</dbReference>